<comment type="caution">
    <text evidence="1">The sequence shown here is derived from an EMBL/GenBank/DDBJ whole genome shotgun (WGS) entry which is preliminary data.</text>
</comment>
<reference evidence="1" key="1">
    <citation type="submission" date="2020-05" db="EMBL/GenBank/DDBJ databases">
        <title>Large-scale comparative analyses of tick genomes elucidate their genetic diversity and vector capacities.</title>
        <authorList>
            <person name="Jia N."/>
            <person name="Wang J."/>
            <person name="Shi W."/>
            <person name="Du L."/>
            <person name="Sun Y."/>
            <person name="Zhan W."/>
            <person name="Jiang J."/>
            <person name="Wang Q."/>
            <person name="Zhang B."/>
            <person name="Ji P."/>
            <person name="Sakyi L.B."/>
            <person name="Cui X."/>
            <person name="Yuan T."/>
            <person name="Jiang B."/>
            <person name="Yang W."/>
            <person name="Lam T.T.-Y."/>
            <person name="Chang Q."/>
            <person name="Ding S."/>
            <person name="Wang X."/>
            <person name="Zhu J."/>
            <person name="Ruan X."/>
            <person name="Zhao L."/>
            <person name="Wei J."/>
            <person name="Que T."/>
            <person name="Du C."/>
            <person name="Cheng J."/>
            <person name="Dai P."/>
            <person name="Han X."/>
            <person name="Huang E."/>
            <person name="Gao Y."/>
            <person name="Liu J."/>
            <person name="Shao H."/>
            <person name="Ye R."/>
            <person name="Li L."/>
            <person name="Wei W."/>
            <person name="Wang X."/>
            <person name="Wang C."/>
            <person name="Yang T."/>
            <person name="Huo Q."/>
            <person name="Li W."/>
            <person name="Guo W."/>
            <person name="Chen H."/>
            <person name="Zhou L."/>
            <person name="Ni X."/>
            <person name="Tian J."/>
            <person name="Zhou Y."/>
            <person name="Sheng Y."/>
            <person name="Liu T."/>
            <person name="Pan Y."/>
            <person name="Xia L."/>
            <person name="Li J."/>
            <person name="Zhao F."/>
            <person name="Cao W."/>
        </authorList>
    </citation>
    <scope>NUCLEOTIDE SEQUENCE</scope>
    <source>
        <strain evidence="1">Hyas-2018</strain>
    </source>
</reference>
<sequence>MEEAEEPAEKCRRAARARPTSVRPLGPPLTGRQRGQRQEEGGGGQGRGLQLWGHSEGGRVPPMLDFSRRLAHGVRCRPTPSLPPPIRARGRLFVTWDSRRRRNAAAAALAAVAGATCSWRRGSSAG</sequence>
<evidence type="ECO:0000313" key="1">
    <source>
        <dbReference type="EMBL" id="KAH6945860.1"/>
    </source>
</evidence>
<organism evidence="1 2">
    <name type="scientific">Hyalomma asiaticum</name>
    <name type="common">Tick</name>
    <dbReference type="NCBI Taxonomy" id="266040"/>
    <lineage>
        <taxon>Eukaryota</taxon>
        <taxon>Metazoa</taxon>
        <taxon>Ecdysozoa</taxon>
        <taxon>Arthropoda</taxon>
        <taxon>Chelicerata</taxon>
        <taxon>Arachnida</taxon>
        <taxon>Acari</taxon>
        <taxon>Parasitiformes</taxon>
        <taxon>Ixodida</taxon>
        <taxon>Ixodoidea</taxon>
        <taxon>Ixodidae</taxon>
        <taxon>Hyalomminae</taxon>
        <taxon>Hyalomma</taxon>
    </lineage>
</organism>
<gene>
    <name evidence="1" type="ORF">HPB50_010320</name>
</gene>
<dbReference type="EMBL" id="CM023481">
    <property type="protein sequence ID" value="KAH6945860.1"/>
    <property type="molecule type" value="Genomic_DNA"/>
</dbReference>
<proteinExistence type="predicted"/>
<protein>
    <submittedName>
        <fullName evidence="1">Uncharacterized protein</fullName>
    </submittedName>
</protein>
<evidence type="ECO:0000313" key="2">
    <source>
        <dbReference type="Proteomes" id="UP000821845"/>
    </source>
</evidence>
<dbReference type="Proteomes" id="UP000821845">
    <property type="component" value="Chromosome 1"/>
</dbReference>
<name>A0ACB7TFR2_HYAAI</name>
<accession>A0ACB7TFR2</accession>
<keyword evidence="2" id="KW-1185">Reference proteome</keyword>